<keyword evidence="7" id="KW-1185">Reference proteome</keyword>
<evidence type="ECO:0000313" key="7">
    <source>
        <dbReference type="Proteomes" id="UP000067523"/>
    </source>
</evidence>
<organism evidence="6 7">
    <name type="scientific">Enterococcus rotai</name>
    <dbReference type="NCBI Taxonomy" id="118060"/>
    <lineage>
        <taxon>Bacteria</taxon>
        <taxon>Bacillati</taxon>
        <taxon>Bacillota</taxon>
        <taxon>Bacilli</taxon>
        <taxon>Lactobacillales</taxon>
        <taxon>Enterococcaceae</taxon>
        <taxon>Enterococcus</taxon>
    </lineage>
</organism>
<protein>
    <recommendedName>
        <fullName evidence="2">Aldoketomutase</fullName>
    </recommendedName>
    <alternativeName>
        <fullName evidence="1">Ketone-aldehyde mutase</fullName>
    </alternativeName>
    <alternativeName>
        <fullName evidence="3">Methylglyoxalase</fullName>
    </alternativeName>
    <alternativeName>
        <fullName evidence="4">S-D-lactoylglutathione methylglyoxal lyase</fullName>
    </alternativeName>
</protein>
<dbReference type="EMBL" id="CP013655">
    <property type="protein sequence ID" value="ALS36835.1"/>
    <property type="molecule type" value="Genomic_DNA"/>
</dbReference>
<evidence type="ECO:0000256" key="1">
    <source>
        <dbReference type="ARBA" id="ARBA00030291"/>
    </source>
</evidence>
<dbReference type="PANTHER" id="PTHR46036">
    <property type="entry name" value="LACTOYLGLUTATHIONE LYASE"/>
    <property type="match status" value="1"/>
</dbReference>
<evidence type="ECO:0000313" key="6">
    <source>
        <dbReference type="EMBL" id="ALS36835.1"/>
    </source>
</evidence>
<dbReference type="KEGG" id="erx:ATZ35_06600"/>
<dbReference type="GO" id="GO:0005737">
    <property type="term" value="C:cytoplasm"/>
    <property type="evidence" value="ECO:0007669"/>
    <property type="project" value="TreeGrafter"/>
</dbReference>
<dbReference type="InterPro" id="IPR004360">
    <property type="entry name" value="Glyas_Fos-R_dOase_dom"/>
</dbReference>
<dbReference type="InterPro" id="IPR029068">
    <property type="entry name" value="Glyas_Bleomycin-R_OHBP_Dase"/>
</dbReference>
<dbReference type="PANTHER" id="PTHR46036:SF5">
    <property type="entry name" value="LACTOYLGLUTATHIONE LYASE"/>
    <property type="match status" value="1"/>
</dbReference>
<sequence length="122" mass="14217">MRLDHICIRVSNLRESIAFYQKAFGCEEISMDDFPEYKFTLVFLSFPNSDVKIELTYNYDQKNYDLGDGYGHIGMKAENIRELHEKQASFGLKVTDIKQFNGASDYYFLEDPDGYKIEIVSI</sequence>
<evidence type="ECO:0000256" key="3">
    <source>
        <dbReference type="ARBA" id="ARBA00032460"/>
    </source>
</evidence>
<dbReference type="PROSITE" id="PS51819">
    <property type="entry name" value="VOC"/>
    <property type="match status" value="1"/>
</dbReference>
<dbReference type="GO" id="GO:0019243">
    <property type="term" value="P:methylglyoxal catabolic process to D-lactate via S-lactoyl-glutathione"/>
    <property type="evidence" value="ECO:0007669"/>
    <property type="project" value="TreeGrafter"/>
</dbReference>
<reference evidence="7" key="1">
    <citation type="submission" date="2015-12" db="EMBL/GenBank/DDBJ databases">
        <authorList>
            <person name="Lauer A."/>
            <person name="Humrighouse B."/>
            <person name="Loparev V."/>
            <person name="Shewmaker P.L."/>
            <person name="Whitney A.M."/>
            <person name="McLaughlin R.W."/>
        </authorList>
    </citation>
    <scope>NUCLEOTIDE SEQUENCE [LARGE SCALE GENOMIC DNA]</scope>
    <source>
        <strain evidence="7">LMG 26678</strain>
    </source>
</reference>
<dbReference type="Pfam" id="PF00903">
    <property type="entry name" value="Glyoxalase"/>
    <property type="match status" value="1"/>
</dbReference>
<dbReference type="InterPro" id="IPR037523">
    <property type="entry name" value="VOC_core"/>
</dbReference>
<dbReference type="AlphaFoldDB" id="A0A0U2MWC1"/>
<dbReference type="SUPFAM" id="SSF54593">
    <property type="entry name" value="Glyoxalase/Bleomycin resistance protein/Dihydroxybiphenyl dioxygenase"/>
    <property type="match status" value="1"/>
</dbReference>
<evidence type="ECO:0000259" key="5">
    <source>
        <dbReference type="PROSITE" id="PS51819"/>
    </source>
</evidence>
<dbReference type="RefSeq" id="WP_208930054.1">
    <property type="nucleotide sequence ID" value="NZ_CP013655.1"/>
</dbReference>
<dbReference type="STRING" id="118060.ATZ35_06600"/>
<evidence type="ECO:0000256" key="4">
    <source>
        <dbReference type="ARBA" id="ARBA00033298"/>
    </source>
</evidence>
<keyword evidence="6" id="KW-0456">Lyase</keyword>
<proteinExistence type="predicted"/>
<gene>
    <name evidence="6" type="ORF">ATZ35_06600</name>
</gene>
<evidence type="ECO:0000256" key="2">
    <source>
        <dbReference type="ARBA" id="ARBA00030892"/>
    </source>
</evidence>
<accession>A0A0U2MWC1</accession>
<feature type="domain" description="VOC" evidence="5">
    <location>
        <begin position="2"/>
        <end position="122"/>
    </location>
</feature>
<dbReference type="Proteomes" id="UP000067523">
    <property type="component" value="Chromosome"/>
</dbReference>
<name>A0A0U2MWC1_9ENTE</name>
<dbReference type="Gene3D" id="3.10.180.10">
    <property type="entry name" value="2,3-Dihydroxybiphenyl 1,2-Dioxygenase, domain 1"/>
    <property type="match status" value="1"/>
</dbReference>
<dbReference type="GO" id="GO:0004462">
    <property type="term" value="F:lactoylglutathione lyase activity"/>
    <property type="evidence" value="ECO:0007669"/>
    <property type="project" value="TreeGrafter"/>
</dbReference>